<dbReference type="PANTHER" id="PTHR10738">
    <property type="entry name" value="PROTEIN ARGININE N-METHYLTRANSFERASE 5"/>
    <property type="match status" value="1"/>
</dbReference>
<feature type="binding site" evidence="6">
    <location>
        <position position="461"/>
    </location>
    <ligand>
        <name>S-adenosyl-L-methionine</name>
        <dbReference type="ChEBI" id="CHEBI:59789"/>
    </ligand>
</feature>
<evidence type="ECO:0000256" key="1">
    <source>
        <dbReference type="ARBA" id="ARBA00022603"/>
    </source>
</evidence>
<dbReference type="AlphaFoldDB" id="A0A8H3VLT5"/>
<evidence type="ECO:0000259" key="9">
    <source>
        <dbReference type="Pfam" id="PF05185"/>
    </source>
</evidence>
<evidence type="ECO:0000313" key="12">
    <source>
        <dbReference type="EMBL" id="KAE9989797.1"/>
    </source>
</evidence>
<feature type="region of interest" description="Disordered" evidence="8">
    <location>
        <begin position="313"/>
        <end position="343"/>
    </location>
</feature>
<dbReference type="Pfam" id="PF05185">
    <property type="entry name" value="PRMT5"/>
    <property type="match status" value="1"/>
</dbReference>
<evidence type="ECO:0000256" key="4">
    <source>
        <dbReference type="PIRNR" id="PIRNR015894"/>
    </source>
</evidence>
<evidence type="ECO:0000256" key="3">
    <source>
        <dbReference type="ARBA" id="ARBA00022691"/>
    </source>
</evidence>
<dbReference type="GO" id="GO:0005829">
    <property type="term" value="C:cytosol"/>
    <property type="evidence" value="ECO:0007669"/>
    <property type="project" value="TreeGrafter"/>
</dbReference>
<dbReference type="SUPFAM" id="SSF53335">
    <property type="entry name" value="S-adenosyl-L-methionine-dependent methyltransferases"/>
    <property type="match status" value="1"/>
</dbReference>
<dbReference type="CDD" id="cd02440">
    <property type="entry name" value="AdoMet_MTases"/>
    <property type="match status" value="1"/>
</dbReference>
<dbReference type="GO" id="GO:0016274">
    <property type="term" value="F:protein-arginine N-methyltransferase activity"/>
    <property type="evidence" value="ECO:0007669"/>
    <property type="project" value="InterPro"/>
</dbReference>
<feature type="binding site" evidence="6">
    <location>
        <begin position="399"/>
        <end position="400"/>
    </location>
    <ligand>
        <name>S-adenosyl-L-methionine</name>
        <dbReference type="ChEBI" id="CHEBI:59789"/>
    </ligand>
</feature>
<dbReference type="Pfam" id="PF17285">
    <property type="entry name" value="PRMT5_TIM"/>
    <property type="match status" value="1"/>
</dbReference>
<dbReference type="GO" id="GO:0005634">
    <property type="term" value="C:nucleus"/>
    <property type="evidence" value="ECO:0007669"/>
    <property type="project" value="TreeGrafter"/>
</dbReference>
<keyword evidence="3 4" id="KW-0949">S-adenosyl-L-methionine</keyword>
<evidence type="ECO:0000259" key="10">
    <source>
        <dbReference type="Pfam" id="PF17285"/>
    </source>
</evidence>
<dbReference type="InterPro" id="IPR029063">
    <property type="entry name" value="SAM-dependent_MTases_sf"/>
</dbReference>
<organism evidence="12 13">
    <name type="scientific">Venturia inaequalis</name>
    <name type="common">Apple scab fungus</name>
    <dbReference type="NCBI Taxonomy" id="5025"/>
    <lineage>
        <taxon>Eukaryota</taxon>
        <taxon>Fungi</taxon>
        <taxon>Dikarya</taxon>
        <taxon>Ascomycota</taxon>
        <taxon>Pezizomycotina</taxon>
        <taxon>Dothideomycetes</taxon>
        <taxon>Pleosporomycetidae</taxon>
        <taxon>Venturiales</taxon>
        <taxon>Venturiaceae</taxon>
        <taxon>Venturia</taxon>
    </lineage>
</organism>
<dbReference type="GO" id="GO:0032259">
    <property type="term" value="P:methylation"/>
    <property type="evidence" value="ECO:0007669"/>
    <property type="project" value="UniProtKB-KW"/>
</dbReference>
<feature type="active site" description="Proton donor/acceptor" evidence="5">
    <location>
        <position position="520"/>
    </location>
</feature>
<dbReference type="EMBL" id="WNWR01000168">
    <property type="protein sequence ID" value="KAE9989797.1"/>
    <property type="molecule type" value="Genomic_DNA"/>
</dbReference>
<comment type="caution">
    <text evidence="12">The sequence shown here is derived from an EMBL/GenBank/DDBJ whole genome shotgun (WGS) entry which is preliminary data.</text>
</comment>
<dbReference type="Gene3D" id="2.70.160.11">
    <property type="entry name" value="Hnrnp arginine n-methyltransferase1"/>
    <property type="match status" value="1"/>
</dbReference>
<name>A0A8H3VLT5_VENIN</name>
<keyword evidence="2 4" id="KW-0808">Transferase</keyword>
<feature type="domain" description="PRMT5 TIM barrel" evidence="10">
    <location>
        <begin position="38"/>
        <end position="356"/>
    </location>
</feature>
<proteinExistence type="inferred from homology"/>
<evidence type="ECO:0000313" key="13">
    <source>
        <dbReference type="Proteomes" id="UP000490939"/>
    </source>
</evidence>
<evidence type="ECO:0000256" key="2">
    <source>
        <dbReference type="ARBA" id="ARBA00022679"/>
    </source>
</evidence>
<dbReference type="InterPro" id="IPR025799">
    <property type="entry name" value="Arg_MeTrfase"/>
</dbReference>
<dbReference type="PROSITE" id="PS51678">
    <property type="entry name" value="SAM_MT_PRMT"/>
    <property type="match status" value="1"/>
</dbReference>
<keyword evidence="1 4" id="KW-0489">Methyltransferase</keyword>
<comment type="similarity">
    <text evidence="4">Belongs to the class I-like SAM-binding methyltransferase superfamily.</text>
</comment>
<evidence type="ECO:0000256" key="5">
    <source>
        <dbReference type="PIRSR" id="PIRSR015894-1"/>
    </source>
</evidence>
<evidence type="ECO:0000256" key="8">
    <source>
        <dbReference type="SAM" id="MobiDB-lite"/>
    </source>
</evidence>
<protein>
    <recommendedName>
        <fullName evidence="4">Protein arginine N-methyltransferase</fullName>
    </recommendedName>
</protein>
<feature type="domain" description="PRMT5 oligomerisation" evidence="11">
    <location>
        <begin position="544"/>
        <end position="787"/>
    </location>
</feature>
<dbReference type="Gene3D" id="3.40.50.150">
    <property type="entry name" value="Vaccinia Virus protein VP39"/>
    <property type="match status" value="1"/>
</dbReference>
<reference evidence="12 13" key="1">
    <citation type="submission" date="2019-07" db="EMBL/GenBank/DDBJ databases">
        <title>Venturia inaequalis Genome Resource.</title>
        <authorList>
            <person name="Lichtner F.J."/>
        </authorList>
    </citation>
    <scope>NUCLEOTIDE SEQUENCE [LARGE SCALE GENOMIC DNA]</scope>
    <source>
        <strain evidence="12 13">DMI_063113</strain>
    </source>
</reference>
<dbReference type="InterPro" id="IPR035247">
    <property type="entry name" value="PRMT5_TIM"/>
</dbReference>
<gene>
    <name evidence="12" type="ORF">EG327_002225</name>
</gene>
<feature type="binding site" evidence="6">
    <location>
        <position position="390"/>
    </location>
    <ligand>
        <name>S-adenosyl-L-methionine</name>
        <dbReference type="ChEBI" id="CHEBI:59789"/>
    </ligand>
</feature>
<feature type="binding site" evidence="6">
    <location>
        <begin position="488"/>
        <end position="489"/>
    </location>
    <ligand>
        <name>S-adenosyl-L-methionine</name>
        <dbReference type="ChEBI" id="CHEBI:59789"/>
    </ligand>
</feature>
<dbReference type="PIRSF" id="PIRSF015894">
    <property type="entry name" value="Skb1_MeTrfase"/>
    <property type="match status" value="1"/>
</dbReference>
<feature type="active site" description="Proton donor/acceptor" evidence="5">
    <location>
        <position position="511"/>
    </location>
</feature>
<sequence length="795" mass="87535">MESSGMSETPPLWYIGHHDTGRVDPVDDHVLHRAQDANYDMLTSPLTTPIFQSNVQTLLNLYHAKLDQGSLPEEIPVPLIPAFTPADTPLLPQDSLSQLLITAAPWMDLASPDPIIFNLSRQILNLEIAYAAFCGIQNVLVPGPTLYASVLGSSMLTQYARAIKEALTIGPYVQFHILLPMIPSNGKPASVQPHLSDFARISNDEDLSKSADPWSPWEAWNLIRSVCNYNGRLSVAISLPKHLPSSSIQSRWCCEPVRMLFIPESTFVPNRMGQPVLPKGHKALITRCMRLRTPPWILLSDIGALPASSLSSSGADSTSPAIGPDGWPLPSESKSSKSIRDDPTPHLSYIRYLQRNQSPRSQIEAFGAGYQDYLQAPLQPLADNLESITYEVFEKDPIKYEWYERAIYHALKDWNRQDKPTSSGSDAVVIAVAGSGRGPLVTRALRAAQQAEVPVQVWAVEKNPNAYVLLQGKNITDWNKQVTVVKTDMRAWKGPCLPDGTHGHVDIIVSELLGSFADNELSPECLDGVQHVLNPNYGISIPSSYTAHLTPIATPKIYADILSKSGSDPGVFEVPYVVMLHAHDFLSITPKSEAALDSSVAETKTDGSLEPQSDLIPFNSPDVQICWEFEHPVPPSILARSKLRSGGSATGGWGGALGGDGANEHNARAVVLNFKCKNRGTCHGLAGYFETVLYEGDDDESTVELSTNPVTMDSKSKDMISWFPIFFPLKVPVSFPDDSELQISVWRQTDDRKVWYEWLVESFVHVAEKRLRLGVTELHSSKKSGCLITNQSGHW</sequence>
<dbReference type="Pfam" id="PF17286">
    <property type="entry name" value="PRMT5_C"/>
    <property type="match status" value="1"/>
</dbReference>
<dbReference type="InterPro" id="IPR035248">
    <property type="entry name" value="PRMT5_C"/>
</dbReference>
<accession>A0A8H3VLT5</accession>
<dbReference type="GO" id="GO:0006355">
    <property type="term" value="P:regulation of DNA-templated transcription"/>
    <property type="evidence" value="ECO:0007669"/>
    <property type="project" value="TreeGrafter"/>
</dbReference>
<dbReference type="PANTHER" id="PTHR10738:SF0">
    <property type="entry name" value="PROTEIN ARGININE N-METHYLTRANSFERASE 5"/>
    <property type="match status" value="1"/>
</dbReference>
<feature type="domain" description="PRMT5 arginine-N-methyltransferase" evidence="9">
    <location>
        <begin position="364"/>
        <end position="541"/>
    </location>
</feature>
<dbReference type="FunFam" id="2.70.160.11:FF:000018">
    <property type="entry name" value="Protein arginine N-methyltransferase"/>
    <property type="match status" value="1"/>
</dbReference>
<feature type="site" description="Critical for specifying symmetric addition of methyl groups" evidence="7">
    <location>
        <position position="393"/>
    </location>
</feature>
<dbReference type="FunFam" id="3.40.50.150:FF:000149">
    <property type="entry name" value="Protein arginine N-methyltransferase"/>
    <property type="match status" value="1"/>
</dbReference>
<feature type="compositionally biased region" description="Basic and acidic residues" evidence="8">
    <location>
        <begin position="334"/>
        <end position="343"/>
    </location>
</feature>
<evidence type="ECO:0000256" key="6">
    <source>
        <dbReference type="PIRSR" id="PIRSR015894-2"/>
    </source>
</evidence>
<dbReference type="Proteomes" id="UP000490939">
    <property type="component" value="Unassembled WGS sequence"/>
</dbReference>
<dbReference type="InterPro" id="IPR007857">
    <property type="entry name" value="Arg_MeTrfase_PRMT5"/>
</dbReference>
<dbReference type="InterPro" id="IPR035075">
    <property type="entry name" value="PRMT5"/>
</dbReference>
<evidence type="ECO:0000259" key="11">
    <source>
        <dbReference type="Pfam" id="PF17286"/>
    </source>
</evidence>
<evidence type="ECO:0000256" key="7">
    <source>
        <dbReference type="PIRSR" id="PIRSR015894-3"/>
    </source>
</evidence>
<dbReference type="Gene3D" id="3.20.20.150">
    <property type="entry name" value="Divalent-metal-dependent TIM barrel enzymes"/>
    <property type="match status" value="1"/>
</dbReference>
<keyword evidence="13" id="KW-1185">Reference proteome</keyword>